<dbReference type="Proteomes" id="UP000638648">
    <property type="component" value="Unassembled WGS sequence"/>
</dbReference>
<name>A0A927RI58_9ACTN</name>
<dbReference type="SUPFAM" id="SSF49503">
    <property type="entry name" value="Cupredoxins"/>
    <property type="match status" value="2"/>
</dbReference>
<keyword evidence="1" id="KW-0479">Metal-binding</keyword>
<evidence type="ECO:0000259" key="3">
    <source>
        <dbReference type="Pfam" id="PF07731"/>
    </source>
</evidence>
<dbReference type="InterPro" id="IPR011706">
    <property type="entry name" value="Cu-oxidase_C"/>
</dbReference>
<dbReference type="GO" id="GO:0005507">
    <property type="term" value="F:copper ion binding"/>
    <property type="evidence" value="ECO:0007669"/>
    <property type="project" value="InterPro"/>
</dbReference>
<dbReference type="GO" id="GO:0016491">
    <property type="term" value="F:oxidoreductase activity"/>
    <property type="evidence" value="ECO:0007669"/>
    <property type="project" value="UniProtKB-KW"/>
</dbReference>
<dbReference type="InterPro" id="IPR033138">
    <property type="entry name" value="Cu_oxidase_CS"/>
</dbReference>
<feature type="domain" description="Plastocyanin-like" evidence="3">
    <location>
        <begin position="341"/>
        <end position="478"/>
    </location>
</feature>
<evidence type="ECO:0000259" key="4">
    <source>
        <dbReference type="Pfam" id="PF07732"/>
    </source>
</evidence>
<dbReference type="EMBL" id="JADBEM010000001">
    <property type="protein sequence ID" value="MBE1604218.1"/>
    <property type="molecule type" value="Genomic_DNA"/>
</dbReference>
<dbReference type="Pfam" id="PF07732">
    <property type="entry name" value="Cu-oxidase_3"/>
    <property type="match status" value="1"/>
</dbReference>
<organism evidence="5 6">
    <name type="scientific">Actinopolymorpha pittospori</name>
    <dbReference type="NCBI Taxonomy" id="648752"/>
    <lineage>
        <taxon>Bacteria</taxon>
        <taxon>Bacillati</taxon>
        <taxon>Actinomycetota</taxon>
        <taxon>Actinomycetes</taxon>
        <taxon>Propionibacteriales</taxon>
        <taxon>Actinopolymorphaceae</taxon>
        <taxon>Actinopolymorpha</taxon>
    </lineage>
</organism>
<reference evidence="5" key="1">
    <citation type="submission" date="2020-10" db="EMBL/GenBank/DDBJ databases">
        <title>Sequencing the genomes of 1000 actinobacteria strains.</title>
        <authorList>
            <person name="Klenk H.-P."/>
        </authorList>
    </citation>
    <scope>NUCLEOTIDE SEQUENCE</scope>
    <source>
        <strain evidence="5">DSM 45354</strain>
    </source>
</reference>
<dbReference type="Gene3D" id="2.60.40.420">
    <property type="entry name" value="Cupredoxins - blue copper proteins"/>
    <property type="match status" value="3"/>
</dbReference>
<dbReference type="InterPro" id="IPR011707">
    <property type="entry name" value="Cu-oxidase-like_N"/>
</dbReference>
<dbReference type="Pfam" id="PF07731">
    <property type="entry name" value="Cu-oxidase_2"/>
    <property type="match status" value="1"/>
</dbReference>
<dbReference type="AlphaFoldDB" id="A0A927RI58"/>
<keyword evidence="6" id="KW-1185">Reference proteome</keyword>
<dbReference type="PROSITE" id="PS00080">
    <property type="entry name" value="MULTICOPPER_OXIDASE2"/>
    <property type="match status" value="1"/>
</dbReference>
<gene>
    <name evidence="5" type="ORF">HEB94_001066</name>
</gene>
<proteinExistence type="predicted"/>
<comment type="caution">
    <text evidence="5">The sequence shown here is derived from an EMBL/GenBank/DDBJ whole genome shotgun (WGS) entry which is preliminary data.</text>
</comment>
<dbReference type="PANTHER" id="PTHR11709:SF2">
    <property type="entry name" value="MULTICOPPER OXIDASE LPR1"/>
    <property type="match status" value="1"/>
</dbReference>
<dbReference type="PANTHER" id="PTHR11709">
    <property type="entry name" value="MULTI-COPPER OXIDASE"/>
    <property type="match status" value="1"/>
</dbReference>
<accession>A0A927RI58</accession>
<protein>
    <submittedName>
        <fullName evidence="5">FtsP/CotA-like multicopper oxidase with cupredoxin domain</fullName>
    </submittedName>
</protein>
<evidence type="ECO:0000313" key="5">
    <source>
        <dbReference type="EMBL" id="MBE1604218.1"/>
    </source>
</evidence>
<dbReference type="PROSITE" id="PS00079">
    <property type="entry name" value="MULTICOPPER_OXIDASE1"/>
    <property type="match status" value="1"/>
</dbReference>
<dbReference type="InterPro" id="IPR002355">
    <property type="entry name" value="Cu_oxidase_Cu_BS"/>
</dbReference>
<dbReference type="RefSeq" id="WP_192748813.1">
    <property type="nucleotide sequence ID" value="NZ_BAABJL010000226.1"/>
</dbReference>
<sequence length="483" mass="52898">MDLSYDTVKDAAGRTLYCFTTPDGKQSPTLHVSPGDHLIITVKNNLPKPGAADSMVVDRSPSRVCGATRANESSVNIHFHGTNVSPACHSDEVIQTLINSGETFTYDAWFPQDEPPGLYWYHPHVHGLSEAAVLGGASGVIVVAGIEDLQPAVGGLPERILTIRDQKLPHGSPEGSVTPPIVPEKDLSVNYVPVPYPDYPPAKLTVKPNKKEFWRVTNASADTVLDLQLQYDGAPQELQLVGRDGVPTGSQEGTRKGRIIPVKHIVMPPAARAEFIVNGPSSNVNSARLVTRKVDTGPDGDSDPTRPLIAIQTDPHAAEPSVMPPKSGPPGPQRFDLLLTIPPTKARRLYFSEDDEKNQFFITEEGAKPMLFSPTNPPSITTTQGSVEDWTIENRARELHDFHIHQIHYMLLERDGAPAPVLERQAIDSVDIPAWSGTGPYPSVKVRLDFRRAEPGDFVYHCHILEHEDDGMMAIIRVLRPTK</sequence>
<dbReference type="InterPro" id="IPR008972">
    <property type="entry name" value="Cupredoxin"/>
</dbReference>
<evidence type="ECO:0000256" key="1">
    <source>
        <dbReference type="ARBA" id="ARBA00022723"/>
    </source>
</evidence>
<evidence type="ECO:0000313" key="6">
    <source>
        <dbReference type="Proteomes" id="UP000638648"/>
    </source>
</evidence>
<evidence type="ECO:0000256" key="2">
    <source>
        <dbReference type="ARBA" id="ARBA00023002"/>
    </source>
</evidence>
<feature type="domain" description="Plastocyanin-like" evidence="4">
    <location>
        <begin position="73"/>
        <end position="143"/>
    </location>
</feature>
<keyword evidence="2" id="KW-0560">Oxidoreductase</keyword>
<dbReference type="InterPro" id="IPR045087">
    <property type="entry name" value="Cu-oxidase_fam"/>
</dbReference>